<dbReference type="Proteomes" id="UP000314294">
    <property type="component" value="Unassembled WGS sequence"/>
</dbReference>
<feature type="compositionally biased region" description="Basic and acidic residues" evidence="1">
    <location>
        <begin position="100"/>
        <end position="115"/>
    </location>
</feature>
<sequence>MTAERNVQFTHFTELVMPYGHVAYLYSLTERVACETSPRGHFQSRLRAQCSPSQNIKQPSGGLCAGEVVNRYGTDGRLRFTARNRFSRPAALLWLVDGKPRRSSQDACRRSETLHTSHSRKPLVSDVIGQGSGRRGPEELL</sequence>
<accession>A0A4Z2ILN9</accession>
<dbReference type="EMBL" id="SRLO01000070">
    <property type="protein sequence ID" value="TNN78765.1"/>
    <property type="molecule type" value="Genomic_DNA"/>
</dbReference>
<comment type="caution">
    <text evidence="2">The sequence shown here is derived from an EMBL/GenBank/DDBJ whole genome shotgun (WGS) entry which is preliminary data.</text>
</comment>
<gene>
    <name evidence="2" type="ORF">EYF80_010935</name>
</gene>
<feature type="region of interest" description="Disordered" evidence="1">
    <location>
        <begin position="100"/>
        <end position="141"/>
    </location>
</feature>
<evidence type="ECO:0000313" key="2">
    <source>
        <dbReference type="EMBL" id="TNN78765.1"/>
    </source>
</evidence>
<dbReference type="AlphaFoldDB" id="A0A4Z2ILN9"/>
<reference evidence="2 3" key="1">
    <citation type="submission" date="2019-03" db="EMBL/GenBank/DDBJ databases">
        <title>First draft genome of Liparis tanakae, snailfish: a comprehensive survey of snailfish specific genes.</title>
        <authorList>
            <person name="Kim W."/>
            <person name="Song I."/>
            <person name="Jeong J.-H."/>
            <person name="Kim D."/>
            <person name="Kim S."/>
            <person name="Ryu S."/>
            <person name="Song J.Y."/>
            <person name="Lee S.K."/>
        </authorList>
    </citation>
    <scope>NUCLEOTIDE SEQUENCE [LARGE SCALE GENOMIC DNA]</scope>
    <source>
        <tissue evidence="2">Muscle</tissue>
    </source>
</reference>
<protein>
    <submittedName>
        <fullName evidence="2">Uncharacterized protein</fullName>
    </submittedName>
</protein>
<evidence type="ECO:0000256" key="1">
    <source>
        <dbReference type="SAM" id="MobiDB-lite"/>
    </source>
</evidence>
<name>A0A4Z2ILN9_9TELE</name>
<evidence type="ECO:0000313" key="3">
    <source>
        <dbReference type="Proteomes" id="UP000314294"/>
    </source>
</evidence>
<organism evidence="2 3">
    <name type="scientific">Liparis tanakae</name>
    <name type="common">Tanaka's snailfish</name>
    <dbReference type="NCBI Taxonomy" id="230148"/>
    <lineage>
        <taxon>Eukaryota</taxon>
        <taxon>Metazoa</taxon>
        <taxon>Chordata</taxon>
        <taxon>Craniata</taxon>
        <taxon>Vertebrata</taxon>
        <taxon>Euteleostomi</taxon>
        <taxon>Actinopterygii</taxon>
        <taxon>Neopterygii</taxon>
        <taxon>Teleostei</taxon>
        <taxon>Neoteleostei</taxon>
        <taxon>Acanthomorphata</taxon>
        <taxon>Eupercaria</taxon>
        <taxon>Perciformes</taxon>
        <taxon>Cottioidei</taxon>
        <taxon>Cottales</taxon>
        <taxon>Liparidae</taxon>
        <taxon>Liparis</taxon>
    </lineage>
</organism>
<keyword evidence="3" id="KW-1185">Reference proteome</keyword>
<proteinExistence type="predicted"/>